<evidence type="ECO:0000313" key="2">
    <source>
        <dbReference type="EMBL" id="KAK8053053.1"/>
    </source>
</evidence>
<feature type="compositionally biased region" description="Basic and acidic residues" evidence="1">
    <location>
        <begin position="51"/>
        <end position="61"/>
    </location>
</feature>
<protein>
    <submittedName>
        <fullName evidence="2">Uncharacterized protein</fullName>
    </submittedName>
</protein>
<evidence type="ECO:0000313" key="3">
    <source>
        <dbReference type="Proteomes" id="UP001446871"/>
    </source>
</evidence>
<name>A0ABR1U2B7_9PEZI</name>
<proteinExistence type="predicted"/>
<feature type="compositionally biased region" description="Basic and acidic residues" evidence="1">
    <location>
        <begin position="99"/>
        <end position="111"/>
    </location>
</feature>
<gene>
    <name evidence="2" type="ORF">PG996_012354</name>
</gene>
<keyword evidence="3" id="KW-1185">Reference proteome</keyword>
<comment type="caution">
    <text evidence="2">The sequence shown here is derived from an EMBL/GenBank/DDBJ whole genome shotgun (WGS) entry which is preliminary data.</text>
</comment>
<accession>A0ABR1U2B7</accession>
<dbReference type="Proteomes" id="UP001446871">
    <property type="component" value="Unassembled WGS sequence"/>
</dbReference>
<dbReference type="EMBL" id="JAQQWM010000008">
    <property type="protein sequence ID" value="KAK8053053.1"/>
    <property type="molecule type" value="Genomic_DNA"/>
</dbReference>
<reference evidence="2 3" key="1">
    <citation type="submission" date="2023-01" db="EMBL/GenBank/DDBJ databases">
        <title>Analysis of 21 Apiospora genomes using comparative genomics revels a genus with tremendous synthesis potential of carbohydrate active enzymes and secondary metabolites.</title>
        <authorList>
            <person name="Sorensen T."/>
        </authorList>
    </citation>
    <scope>NUCLEOTIDE SEQUENCE [LARGE SCALE GENOMIC DNA]</scope>
    <source>
        <strain evidence="2 3">CBS 83171</strain>
    </source>
</reference>
<feature type="region of interest" description="Disordered" evidence="1">
    <location>
        <begin position="16"/>
        <end position="111"/>
    </location>
</feature>
<organism evidence="2 3">
    <name type="scientific">Apiospora saccharicola</name>
    <dbReference type="NCBI Taxonomy" id="335842"/>
    <lineage>
        <taxon>Eukaryota</taxon>
        <taxon>Fungi</taxon>
        <taxon>Dikarya</taxon>
        <taxon>Ascomycota</taxon>
        <taxon>Pezizomycotina</taxon>
        <taxon>Sordariomycetes</taxon>
        <taxon>Xylariomycetidae</taxon>
        <taxon>Amphisphaeriales</taxon>
        <taxon>Apiosporaceae</taxon>
        <taxon>Apiospora</taxon>
    </lineage>
</organism>
<sequence>MTTLRRIFRHLAPKVMGYPSDGPEERNGQGSSACMPGYASGTRRAKGQTFRRRDPYVRFEGENELSSIGRASSPLDGNYGNKAMAEARARPSSLNPTWDARKGSHDDGDGEKAIILQTTSVRVTYD</sequence>
<evidence type="ECO:0000256" key="1">
    <source>
        <dbReference type="SAM" id="MobiDB-lite"/>
    </source>
</evidence>